<proteinExistence type="predicted"/>
<gene>
    <name evidence="2" type="ORF">DAPPUDRAFT_329067</name>
</gene>
<evidence type="ECO:0000313" key="2">
    <source>
        <dbReference type="EMBL" id="EFX69446.1"/>
    </source>
</evidence>
<dbReference type="InParanoid" id="E9HFK1"/>
<protein>
    <submittedName>
        <fullName evidence="2">Uncharacterized protein</fullName>
    </submittedName>
</protein>
<dbReference type="KEGG" id="dpx:DAPPUDRAFT_329067"/>
<sequence length="113" mass="12121">MTETGNISDSDLAEGFSENDELDKTLSQIDFSVLTASLSTPSASTSLPSTSTASPRPASPSLASTPTTKKFRADCARATLSRHLKDEAAARKELALVKERLAKMEAREKEMLC</sequence>
<keyword evidence="3" id="KW-1185">Reference proteome</keyword>
<dbReference type="AlphaFoldDB" id="E9HFK1"/>
<evidence type="ECO:0000256" key="1">
    <source>
        <dbReference type="SAM" id="MobiDB-lite"/>
    </source>
</evidence>
<reference evidence="2 3" key="1">
    <citation type="journal article" date="2011" name="Science">
        <title>The ecoresponsive genome of Daphnia pulex.</title>
        <authorList>
            <person name="Colbourne J.K."/>
            <person name="Pfrender M.E."/>
            <person name="Gilbert D."/>
            <person name="Thomas W.K."/>
            <person name="Tucker A."/>
            <person name="Oakley T.H."/>
            <person name="Tokishita S."/>
            <person name="Aerts A."/>
            <person name="Arnold G.J."/>
            <person name="Basu M.K."/>
            <person name="Bauer D.J."/>
            <person name="Caceres C.E."/>
            <person name="Carmel L."/>
            <person name="Casola C."/>
            <person name="Choi J.H."/>
            <person name="Detter J.C."/>
            <person name="Dong Q."/>
            <person name="Dusheyko S."/>
            <person name="Eads B.D."/>
            <person name="Frohlich T."/>
            <person name="Geiler-Samerotte K.A."/>
            <person name="Gerlach D."/>
            <person name="Hatcher P."/>
            <person name="Jogdeo S."/>
            <person name="Krijgsveld J."/>
            <person name="Kriventseva E.V."/>
            <person name="Kultz D."/>
            <person name="Laforsch C."/>
            <person name="Lindquist E."/>
            <person name="Lopez J."/>
            <person name="Manak J.R."/>
            <person name="Muller J."/>
            <person name="Pangilinan J."/>
            <person name="Patwardhan R.P."/>
            <person name="Pitluck S."/>
            <person name="Pritham E.J."/>
            <person name="Rechtsteiner A."/>
            <person name="Rho M."/>
            <person name="Rogozin I.B."/>
            <person name="Sakarya O."/>
            <person name="Salamov A."/>
            <person name="Schaack S."/>
            <person name="Shapiro H."/>
            <person name="Shiga Y."/>
            <person name="Skalitzky C."/>
            <person name="Smith Z."/>
            <person name="Souvorov A."/>
            <person name="Sung W."/>
            <person name="Tang Z."/>
            <person name="Tsuchiya D."/>
            <person name="Tu H."/>
            <person name="Vos H."/>
            <person name="Wang M."/>
            <person name="Wolf Y.I."/>
            <person name="Yamagata H."/>
            <person name="Yamada T."/>
            <person name="Ye Y."/>
            <person name="Shaw J.R."/>
            <person name="Andrews J."/>
            <person name="Crease T.J."/>
            <person name="Tang H."/>
            <person name="Lucas S.M."/>
            <person name="Robertson H.M."/>
            <person name="Bork P."/>
            <person name="Koonin E.V."/>
            <person name="Zdobnov E.M."/>
            <person name="Grigoriev I.V."/>
            <person name="Lynch M."/>
            <person name="Boore J.L."/>
        </authorList>
    </citation>
    <scope>NUCLEOTIDE SEQUENCE [LARGE SCALE GENOMIC DNA]</scope>
</reference>
<name>E9HFK1_DAPPU</name>
<evidence type="ECO:0000313" key="3">
    <source>
        <dbReference type="Proteomes" id="UP000000305"/>
    </source>
</evidence>
<dbReference type="EMBL" id="GL732636">
    <property type="protein sequence ID" value="EFX69446.1"/>
    <property type="molecule type" value="Genomic_DNA"/>
</dbReference>
<accession>E9HFK1</accession>
<dbReference type="HOGENOM" id="CLU_2135953_0_0_1"/>
<organism evidence="2 3">
    <name type="scientific">Daphnia pulex</name>
    <name type="common">Water flea</name>
    <dbReference type="NCBI Taxonomy" id="6669"/>
    <lineage>
        <taxon>Eukaryota</taxon>
        <taxon>Metazoa</taxon>
        <taxon>Ecdysozoa</taxon>
        <taxon>Arthropoda</taxon>
        <taxon>Crustacea</taxon>
        <taxon>Branchiopoda</taxon>
        <taxon>Diplostraca</taxon>
        <taxon>Cladocera</taxon>
        <taxon>Anomopoda</taxon>
        <taxon>Daphniidae</taxon>
        <taxon>Daphnia</taxon>
    </lineage>
</organism>
<feature type="compositionally biased region" description="Low complexity" evidence="1">
    <location>
        <begin position="39"/>
        <end position="68"/>
    </location>
</feature>
<feature type="region of interest" description="Disordered" evidence="1">
    <location>
        <begin position="39"/>
        <end position="70"/>
    </location>
</feature>
<dbReference type="Proteomes" id="UP000000305">
    <property type="component" value="Unassembled WGS sequence"/>
</dbReference>